<dbReference type="AlphaFoldDB" id="A0A7J6LW31"/>
<dbReference type="InterPro" id="IPR016181">
    <property type="entry name" value="Acyl_CoA_acyltransferase"/>
</dbReference>
<dbReference type="Proteomes" id="UP000591131">
    <property type="component" value="Unassembled WGS sequence"/>
</dbReference>
<gene>
    <name evidence="1" type="ORF">FOL47_005876</name>
</gene>
<evidence type="ECO:0000313" key="2">
    <source>
        <dbReference type="Proteomes" id="UP000591131"/>
    </source>
</evidence>
<name>A0A7J6LW31_PERCH</name>
<dbReference type="OrthoDB" id="405929at2759"/>
<sequence>MRASFIICLIEITYQISIKSNNPITELSADDLEYRALTAKEVGCIIPKGLHFFGGVMNGSGNSTIVKAKVHSRLGGEVPKIVLDNLPKKTKNDDVVYISWVWVVGELWNRRIASKMLPLALEDIRRKWPNVVAAYLTVSESAEYATRLYKNNNFTIIPEPGNDPIKLYIYKFPLCSKNKRESPLSRLFKGKSLRGDKE</sequence>
<protein>
    <submittedName>
        <fullName evidence="1">Uncharacterized protein</fullName>
    </submittedName>
</protein>
<evidence type="ECO:0000313" key="1">
    <source>
        <dbReference type="EMBL" id="KAF4663160.1"/>
    </source>
</evidence>
<reference evidence="1 2" key="1">
    <citation type="submission" date="2020-04" db="EMBL/GenBank/DDBJ databases">
        <title>Perkinsus chesapeaki whole genome sequence.</title>
        <authorList>
            <person name="Bogema D.R."/>
        </authorList>
    </citation>
    <scope>NUCLEOTIDE SEQUENCE [LARGE SCALE GENOMIC DNA]</scope>
    <source>
        <strain evidence="1">ATCC PRA-425</strain>
    </source>
</reference>
<organism evidence="1 2">
    <name type="scientific">Perkinsus chesapeaki</name>
    <name type="common">Clam parasite</name>
    <name type="synonym">Perkinsus andrewsi</name>
    <dbReference type="NCBI Taxonomy" id="330153"/>
    <lineage>
        <taxon>Eukaryota</taxon>
        <taxon>Sar</taxon>
        <taxon>Alveolata</taxon>
        <taxon>Perkinsozoa</taxon>
        <taxon>Perkinsea</taxon>
        <taxon>Perkinsida</taxon>
        <taxon>Perkinsidae</taxon>
        <taxon>Perkinsus</taxon>
    </lineage>
</organism>
<accession>A0A7J6LW31</accession>
<dbReference type="SUPFAM" id="SSF55729">
    <property type="entry name" value="Acyl-CoA N-acyltransferases (Nat)"/>
    <property type="match status" value="1"/>
</dbReference>
<keyword evidence="2" id="KW-1185">Reference proteome</keyword>
<comment type="caution">
    <text evidence="1">The sequence shown here is derived from an EMBL/GenBank/DDBJ whole genome shotgun (WGS) entry which is preliminary data.</text>
</comment>
<dbReference type="EMBL" id="JAAPAO010000325">
    <property type="protein sequence ID" value="KAF4663160.1"/>
    <property type="molecule type" value="Genomic_DNA"/>
</dbReference>
<proteinExistence type="predicted"/>
<dbReference type="Gene3D" id="3.40.630.30">
    <property type="match status" value="1"/>
</dbReference>